<dbReference type="OrthoDB" id="298344at2759"/>
<evidence type="ECO:0000256" key="7">
    <source>
        <dbReference type="ARBA" id="ARBA00023015"/>
    </source>
</evidence>
<dbReference type="RefSeq" id="XP_002504705.1">
    <property type="nucleotide sequence ID" value="XM_002504659.1"/>
</dbReference>
<feature type="compositionally biased region" description="Basic and acidic residues" evidence="10">
    <location>
        <begin position="527"/>
        <end position="549"/>
    </location>
</feature>
<feature type="compositionally biased region" description="Low complexity" evidence="10">
    <location>
        <begin position="498"/>
        <end position="515"/>
    </location>
</feature>
<feature type="compositionally biased region" description="Low complexity" evidence="10">
    <location>
        <begin position="459"/>
        <end position="473"/>
    </location>
</feature>
<evidence type="ECO:0000256" key="3">
    <source>
        <dbReference type="ARBA" id="ARBA00022490"/>
    </source>
</evidence>
<dbReference type="EMBL" id="CP001329">
    <property type="protein sequence ID" value="ACO65963.1"/>
    <property type="molecule type" value="Genomic_DNA"/>
</dbReference>
<feature type="compositionally biased region" description="Gly residues" evidence="10">
    <location>
        <begin position="1763"/>
        <end position="1773"/>
    </location>
</feature>
<evidence type="ECO:0000256" key="8">
    <source>
        <dbReference type="ARBA" id="ARBA00023163"/>
    </source>
</evidence>
<feature type="compositionally biased region" description="Basic residues" evidence="10">
    <location>
        <begin position="605"/>
        <end position="617"/>
    </location>
</feature>
<feature type="compositionally biased region" description="Low complexity" evidence="10">
    <location>
        <begin position="104"/>
        <end position="121"/>
    </location>
</feature>
<comment type="subcellular location">
    <subcellularLocation>
        <location evidence="2">Cytoplasm</location>
    </subcellularLocation>
    <subcellularLocation>
        <location evidence="1">Nucleus</location>
    </subcellularLocation>
</comment>
<feature type="region of interest" description="Disordered" evidence="10">
    <location>
        <begin position="964"/>
        <end position="991"/>
    </location>
</feature>
<evidence type="ECO:0000256" key="10">
    <source>
        <dbReference type="SAM" id="MobiDB-lite"/>
    </source>
</evidence>
<dbReference type="KEGG" id="mis:MICPUN_61536"/>
<evidence type="ECO:0000256" key="9">
    <source>
        <dbReference type="ARBA" id="ARBA00023242"/>
    </source>
</evidence>
<keyword evidence="5" id="KW-0597">Phosphoprotein</keyword>
<keyword evidence="7" id="KW-0805">Transcription regulation</keyword>
<dbReference type="Pfam" id="PF10497">
    <property type="entry name" value="zf-4CXXC_R1"/>
    <property type="match status" value="1"/>
</dbReference>
<proteinExistence type="predicted"/>
<dbReference type="PANTHER" id="PTHR31169">
    <property type="entry name" value="OS05G0300700 PROTEIN"/>
    <property type="match status" value="1"/>
</dbReference>
<evidence type="ECO:0000256" key="2">
    <source>
        <dbReference type="ARBA" id="ARBA00004496"/>
    </source>
</evidence>
<evidence type="ECO:0000256" key="4">
    <source>
        <dbReference type="ARBA" id="ARBA00022499"/>
    </source>
</evidence>
<dbReference type="OMA" id="CGWCLEM"/>
<dbReference type="GO" id="GO:0005737">
    <property type="term" value="C:cytoplasm"/>
    <property type="evidence" value="ECO:0007669"/>
    <property type="project" value="UniProtKB-SubCell"/>
</dbReference>
<dbReference type="InterPro" id="IPR040221">
    <property type="entry name" value="CDCA7/CDA7L"/>
</dbReference>
<name>C1ECT7_MICCC</name>
<dbReference type="PANTHER" id="PTHR31169:SF23">
    <property type="entry name" value="OS03G0572250 PROTEIN"/>
    <property type="match status" value="1"/>
</dbReference>
<dbReference type="GO" id="GO:0006355">
    <property type="term" value="P:regulation of DNA-templated transcription"/>
    <property type="evidence" value="ECO:0007669"/>
    <property type="project" value="InterPro"/>
</dbReference>
<evidence type="ECO:0000313" key="12">
    <source>
        <dbReference type="EMBL" id="ACO65963.1"/>
    </source>
</evidence>
<feature type="compositionally biased region" description="Basic residues" evidence="10">
    <location>
        <begin position="358"/>
        <end position="367"/>
    </location>
</feature>
<accession>C1ECT7</accession>
<feature type="compositionally biased region" description="Basic residues" evidence="10">
    <location>
        <begin position="560"/>
        <end position="572"/>
    </location>
</feature>
<keyword evidence="13" id="KW-1185">Reference proteome</keyword>
<feature type="compositionally biased region" description="Acidic residues" evidence="10">
    <location>
        <begin position="431"/>
        <end position="458"/>
    </location>
</feature>
<feature type="compositionally biased region" description="Acidic residues" evidence="10">
    <location>
        <begin position="586"/>
        <end position="595"/>
    </location>
</feature>
<feature type="region of interest" description="Disordered" evidence="10">
    <location>
        <begin position="342"/>
        <end position="372"/>
    </location>
</feature>
<dbReference type="STRING" id="296587.C1ECT7"/>
<dbReference type="eggNOG" id="ENOG502SRG6">
    <property type="taxonomic scope" value="Eukaryota"/>
</dbReference>
<keyword evidence="4" id="KW-1017">Isopeptide bond</keyword>
<gene>
    <name evidence="12" type="ORF">MICPUN_61536</name>
</gene>
<evidence type="ECO:0000259" key="11">
    <source>
        <dbReference type="Pfam" id="PF10497"/>
    </source>
</evidence>
<dbReference type="GeneID" id="8246244"/>
<feature type="compositionally biased region" description="Acidic residues" evidence="10">
    <location>
        <begin position="27"/>
        <end position="43"/>
    </location>
</feature>
<feature type="region of interest" description="Disordered" evidence="10">
    <location>
        <begin position="1748"/>
        <end position="1773"/>
    </location>
</feature>
<organism evidence="12 13">
    <name type="scientific">Micromonas commoda (strain RCC299 / NOUM17 / CCMP2709)</name>
    <name type="common">Picoplanktonic green alga</name>
    <dbReference type="NCBI Taxonomy" id="296587"/>
    <lineage>
        <taxon>Eukaryota</taxon>
        <taxon>Viridiplantae</taxon>
        <taxon>Chlorophyta</taxon>
        <taxon>Mamiellophyceae</taxon>
        <taxon>Mamiellales</taxon>
        <taxon>Mamiellaceae</taxon>
        <taxon>Micromonas</taxon>
    </lineage>
</organism>
<feature type="region of interest" description="Disordered" evidence="10">
    <location>
        <begin position="755"/>
        <end position="776"/>
    </location>
</feature>
<protein>
    <recommendedName>
        <fullName evidence="11">Zinc-finger domain-containing protein</fullName>
    </recommendedName>
</protein>
<reference evidence="12 13" key="1">
    <citation type="journal article" date="2009" name="Science">
        <title>Green evolution and dynamic adaptations revealed by genomes of the marine picoeukaryotes Micromonas.</title>
        <authorList>
            <person name="Worden A.Z."/>
            <person name="Lee J.H."/>
            <person name="Mock T."/>
            <person name="Rouze P."/>
            <person name="Simmons M.P."/>
            <person name="Aerts A.L."/>
            <person name="Allen A.E."/>
            <person name="Cuvelier M.L."/>
            <person name="Derelle E."/>
            <person name="Everett M.V."/>
            <person name="Foulon E."/>
            <person name="Grimwood J."/>
            <person name="Gundlach H."/>
            <person name="Henrissat B."/>
            <person name="Napoli C."/>
            <person name="McDonald S.M."/>
            <person name="Parker M.S."/>
            <person name="Rombauts S."/>
            <person name="Salamov A."/>
            <person name="Von Dassow P."/>
            <person name="Badger J.H."/>
            <person name="Coutinho P.M."/>
            <person name="Demir E."/>
            <person name="Dubchak I."/>
            <person name="Gentemann C."/>
            <person name="Eikrem W."/>
            <person name="Gready J.E."/>
            <person name="John U."/>
            <person name="Lanier W."/>
            <person name="Lindquist E.A."/>
            <person name="Lucas S."/>
            <person name="Mayer K.F."/>
            <person name="Moreau H."/>
            <person name="Not F."/>
            <person name="Otillar R."/>
            <person name="Panaud O."/>
            <person name="Pangilinan J."/>
            <person name="Paulsen I."/>
            <person name="Piegu B."/>
            <person name="Poliakov A."/>
            <person name="Robbens S."/>
            <person name="Schmutz J."/>
            <person name="Toulza E."/>
            <person name="Wyss T."/>
            <person name="Zelensky A."/>
            <person name="Zhou K."/>
            <person name="Armbrust E.V."/>
            <person name="Bhattacharya D."/>
            <person name="Goodenough U.W."/>
            <person name="Van de Peer Y."/>
            <person name="Grigoriev I.V."/>
        </authorList>
    </citation>
    <scope>NUCLEOTIDE SEQUENCE [LARGE SCALE GENOMIC DNA]</scope>
    <source>
        <strain evidence="13">RCC299 / NOUM17</strain>
    </source>
</reference>
<feature type="region of interest" description="Disordered" evidence="10">
    <location>
        <begin position="103"/>
        <end position="130"/>
    </location>
</feature>
<feature type="domain" description="Zinc-finger" evidence="11">
    <location>
        <begin position="199"/>
        <end position="303"/>
    </location>
</feature>
<keyword evidence="9" id="KW-0539">Nucleus</keyword>
<sequence>MSDFKPGHTGSSVTMAPRRPDMGSDLDSSESDASEDDASDLEDAELRAAVLADARRTAAATAPASNLDATEDDAGVPRSTTRAEVDEEERAILCGDVDDVLGTGDASAPASSAAAGAASAGDRGDDRGRRAPRVVTGINAGKIGPELARLREAQEREHGAQEYYTAEHYDRLYGRRRPWGRDGRGGKVWCKDVHPPGCTECTSCHFCRQKTADVKTSCQCARWRKTPPGGRGRGAWCGWCLEMRMGENIDEALADAEWRCPVCRDICNCSGANCLRAKRGLFPTQQLTHEAIEHGWQSVAHYLITTRIVAGADAPPILDLPLAQREQFRRRRRALGLEKELDAEVEGSNPAGAASRRNLARHERKSRTSAMRARVASRLARVLALGLTADGDGDGDGVTAVLQDLRRGGEHAAGGGSDASNRSAPSPVVLIDDDDSSGSDLDSSDGEEDYETDVEVEIAENAGAENVENVENGPVDLTRAEADDTTPPASPPRRRRVPAGTTSASTAASHRAALAEIDPPQTADGCSGRDDERFHERRLDDDGERDRAEANGGRGGGGGSHRHRPPVAKRPRVAADDAASHRPPAGDDDDDDDDREEGRADRSRRTVRVRRRRRKAKPVTVVTAAERAARRDAAEMAAMRLAAEMDGSGNASGGRGCVAAATLREAVDRYDRYDRRLGTAPDAADLAHWTARANDAVEAAEQSAGDDVAGGGGSDAARATQLAAEKELAACAALAVFVARRWRDAAGEFASGRVENRGVEGSNPSGDSSGSDEDATRRERLRVLGDATVSALARLVGGDGAVAFRRRPVTTRAATLRAALRVVEHASAAAFRIGTAVTGMDSQLEGWSASVVGAVTTSAVTVLAVLGQEFCLLREHARWRASGHAGGDVLLHDDDDAPSPPPPLTPELETALARAVSGNASTTGGVAEDQTEGPAAADSDFLLERMEECHVLLLHALNALRRHVSSASGGGDDDDGDAPESRDPVAEAATNGGVTRGALPFVVAPGVAALISPTTAAFLHPRFPFRTKLRRRALRLVAAAATVARRAAGCAEGAEGSVAEARAVAEALRDHAWPALRFLLEADHPARRSPAAGVDPILKRLDASGTGSGCARGVIETAARSAGAMLRLRSWSWGVAERELVAPFSPFDFWTRARAPHRALALRLYSRLRDASPVLGAGVGAPLLKLWTHAALDPAAGSSGRGRKGQMDDSDDVHDGGLDETGGADARGLGRARARLTRAIRAHPKLAPALDGSNANAARDAAHPRGASLATRTEWVRSAYAGVKERCASDVAAAVVASANGVLDIAAARGGEVAGTPAQVAWADAVAGVCVAAARVAPEAMHRLPFTTSASSSAAANHSGAIFAEYPTRLVATLRRVAERHCHASAAHTAATSVHKTAAAQSAFAGSFRADAAHASLRRAANRLARADAWLADAFASLAAPGIEPATRAPSSYLFDFNDPSLVRALASLVHAAWERGPPREPTRAAAANAANAAWSGMASCGPGGTRLRRFAVAAFVRRALTRARHGNACRPVPGATAAACGALNALAELLRAKDRAGECDDFAREILPLLAGSFVDACTPPPPPPDPAKSAPREHECVPPCVRAALYELLSAIVAAAPALAALRDARVECAAGKEHLRAMLDSPEYSIGDDTLAECVRVLLDACQRAALAEVVASCGHRGAAAARRALDAALAASGEDASRLGVSHRRWFEASDAAEANQALRAAVGQPPALGGAMERAMRTFRAPSLAPGGDSFDSSIDARGGGPGAGGPGGFFVGTSGGYSRHHNVTHNVSDAPVGKDVDAAAAAIRFLASLARVTLGNARRIRTVAVPVLRGGLGDAAGARHARTQLASAATELWTACEESMGTFPITGGGTRTGGEYEPARGTPLSNVDASQAYNNNSRAIETLRTAWPGDGGEPVSFSALPTLARDKPPGKVSVIGAVVAREPIRGTRRLQNPKTGRSYDMAFVTLGDHRGARVRAQLIGKKAKSLAEVLDREGGECGRVVLGLCGMTPQDKPGKGGVIATVWDPKEECRIVLRPDHPLALKL</sequence>
<keyword evidence="6" id="KW-0832">Ubl conjugation</keyword>
<dbReference type="InterPro" id="IPR018866">
    <property type="entry name" value="Znf-4CXXC_R1"/>
</dbReference>
<feature type="region of interest" description="Disordered" evidence="10">
    <location>
        <begin position="1"/>
        <end position="89"/>
    </location>
</feature>
<evidence type="ECO:0000256" key="1">
    <source>
        <dbReference type="ARBA" id="ARBA00004123"/>
    </source>
</evidence>
<dbReference type="InParanoid" id="C1ECT7"/>
<keyword evidence="3" id="KW-0963">Cytoplasm</keyword>
<dbReference type="Proteomes" id="UP000002009">
    <property type="component" value="Chromosome 9"/>
</dbReference>
<feature type="compositionally biased region" description="Low complexity" evidence="10">
    <location>
        <begin position="47"/>
        <end position="68"/>
    </location>
</feature>
<dbReference type="GO" id="GO:0005634">
    <property type="term" value="C:nucleus"/>
    <property type="evidence" value="ECO:0007669"/>
    <property type="project" value="UniProtKB-SubCell"/>
</dbReference>
<keyword evidence="8" id="KW-0804">Transcription</keyword>
<feature type="region of interest" description="Disordered" evidence="10">
    <location>
        <begin position="1195"/>
        <end position="1226"/>
    </location>
</feature>
<evidence type="ECO:0000256" key="5">
    <source>
        <dbReference type="ARBA" id="ARBA00022553"/>
    </source>
</evidence>
<evidence type="ECO:0000256" key="6">
    <source>
        <dbReference type="ARBA" id="ARBA00022843"/>
    </source>
</evidence>
<feature type="region of interest" description="Disordered" evidence="10">
    <location>
        <begin position="408"/>
        <end position="617"/>
    </location>
</feature>
<evidence type="ECO:0000313" key="13">
    <source>
        <dbReference type="Proteomes" id="UP000002009"/>
    </source>
</evidence>